<sequence length="270" mass="30096">MLSKKSSNKSKATRSSCLFCCFDTNRSTVSHDSKNVKISPTAAAVTTDGRVNSKATCFCWFWIRRKKKRSPEQQINNPSPVPAYLARNLNATKVKVNRSRSLPAEERQKLAADDRLLSTESQRPLLPQQTPKYETNSRAETTNFPPEPVLGRRKHNQLEPNRPAAAVFRVNSLARMKRGKKLGPDVGLTVIGVTLAITVFYGRSAAVVSLCACLYLVAFFRRPTLARKKADRLAGVGHVGSKEYKRKVVKEGLQERGNRNATRVVSALER</sequence>
<feature type="compositionally biased region" description="Basic and acidic residues" evidence="1">
    <location>
        <begin position="103"/>
        <end position="117"/>
    </location>
</feature>
<keyword evidence="2" id="KW-1133">Transmembrane helix</keyword>
<feature type="transmembrane region" description="Helical" evidence="2">
    <location>
        <begin position="182"/>
        <end position="201"/>
    </location>
</feature>
<evidence type="ECO:0000313" key="3">
    <source>
        <dbReference type="EMBL" id="KAK8935536.1"/>
    </source>
</evidence>
<accession>A0AAP0G3G8</accession>
<dbReference type="PANTHER" id="PTHR34379:SF6">
    <property type="entry name" value="PROTEIN 3F"/>
    <property type="match status" value="1"/>
</dbReference>
<keyword evidence="2" id="KW-0472">Membrane</keyword>
<keyword evidence="4" id="KW-1185">Reference proteome</keyword>
<organism evidence="3 4">
    <name type="scientific">Platanthera zijinensis</name>
    <dbReference type="NCBI Taxonomy" id="2320716"/>
    <lineage>
        <taxon>Eukaryota</taxon>
        <taxon>Viridiplantae</taxon>
        <taxon>Streptophyta</taxon>
        <taxon>Embryophyta</taxon>
        <taxon>Tracheophyta</taxon>
        <taxon>Spermatophyta</taxon>
        <taxon>Magnoliopsida</taxon>
        <taxon>Liliopsida</taxon>
        <taxon>Asparagales</taxon>
        <taxon>Orchidaceae</taxon>
        <taxon>Orchidoideae</taxon>
        <taxon>Orchideae</taxon>
        <taxon>Orchidinae</taxon>
        <taxon>Platanthera</taxon>
    </lineage>
</organism>
<evidence type="ECO:0000256" key="2">
    <source>
        <dbReference type="SAM" id="Phobius"/>
    </source>
</evidence>
<dbReference type="EMBL" id="JBBWWQ010000011">
    <property type="protein sequence ID" value="KAK8935536.1"/>
    <property type="molecule type" value="Genomic_DNA"/>
</dbReference>
<dbReference type="AlphaFoldDB" id="A0AAP0G3G8"/>
<protein>
    <recommendedName>
        <fullName evidence="5">Transmembrane protein</fullName>
    </recommendedName>
</protein>
<name>A0AAP0G3G8_9ASPA</name>
<reference evidence="3 4" key="1">
    <citation type="journal article" date="2022" name="Nat. Plants">
        <title>Genomes of leafy and leafless Platanthera orchids illuminate the evolution of mycoheterotrophy.</title>
        <authorList>
            <person name="Li M.H."/>
            <person name="Liu K.W."/>
            <person name="Li Z."/>
            <person name="Lu H.C."/>
            <person name="Ye Q.L."/>
            <person name="Zhang D."/>
            <person name="Wang J.Y."/>
            <person name="Li Y.F."/>
            <person name="Zhong Z.M."/>
            <person name="Liu X."/>
            <person name="Yu X."/>
            <person name="Liu D.K."/>
            <person name="Tu X.D."/>
            <person name="Liu B."/>
            <person name="Hao Y."/>
            <person name="Liao X.Y."/>
            <person name="Jiang Y.T."/>
            <person name="Sun W.H."/>
            <person name="Chen J."/>
            <person name="Chen Y.Q."/>
            <person name="Ai Y."/>
            <person name="Zhai J.W."/>
            <person name="Wu S.S."/>
            <person name="Zhou Z."/>
            <person name="Hsiao Y.Y."/>
            <person name="Wu W.L."/>
            <person name="Chen Y.Y."/>
            <person name="Lin Y.F."/>
            <person name="Hsu J.L."/>
            <person name="Li C.Y."/>
            <person name="Wang Z.W."/>
            <person name="Zhao X."/>
            <person name="Zhong W.Y."/>
            <person name="Ma X.K."/>
            <person name="Ma L."/>
            <person name="Huang J."/>
            <person name="Chen G.Z."/>
            <person name="Huang M.Z."/>
            <person name="Huang L."/>
            <person name="Peng D.H."/>
            <person name="Luo Y.B."/>
            <person name="Zou S.Q."/>
            <person name="Chen S.P."/>
            <person name="Lan S."/>
            <person name="Tsai W.C."/>
            <person name="Van de Peer Y."/>
            <person name="Liu Z.J."/>
        </authorList>
    </citation>
    <scope>NUCLEOTIDE SEQUENCE [LARGE SCALE GENOMIC DNA]</scope>
    <source>
        <strain evidence="3">Lor287</strain>
    </source>
</reference>
<keyword evidence="2" id="KW-0812">Transmembrane</keyword>
<comment type="caution">
    <text evidence="3">The sequence shown here is derived from an EMBL/GenBank/DDBJ whole genome shotgun (WGS) entry which is preliminary data.</text>
</comment>
<feature type="region of interest" description="Disordered" evidence="1">
    <location>
        <begin position="96"/>
        <end position="154"/>
    </location>
</feature>
<evidence type="ECO:0000256" key="1">
    <source>
        <dbReference type="SAM" id="MobiDB-lite"/>
    </source>
</evidence>
<dbReference type="Proteomes" id="UP001418222">
    <property type="component" value="Unassembled WGS sequence"/>
</dbReference>
<proteinExistence type="predicted"/>
<feature type="compositionally biased region" description="Polar residues" evidence="1">
    <location>
        <begin position="118"/>
        <end position="144"/>
    </location>
</feature>
<evidence type="ECO:0000313" key="4">
    <source>
        <dbReference type="Proteomes" id="UP001418222"/>
    </source>
</evidence>
<dbReference type="InterPro" id="IPR040411">
    <property type="entry name" value="At5g23160-like"/>
</dbReference>
<evidence type="ECO:0008006" key="5">
    <source>
        <dbReference type="Google" id="ProtNLM"/>
    </source>
</evidence>
<dbReference type="PANTHER" id="PTHR34379">
    <property type="entry name" value="OS07G0553800 PROTEIN"/>
    <property type="match status" value="1"/>
</dbReference>
<gene>
    <name evidence="3" type="ORF">KSP39_PZI012985</name>
</gene>